<accession>A0A4Y2X9B1</accession>
<dbReference type="EMBL" id="BGPR01073705">
    <property type="protein sequence ID" value="GBO46200.1"/>
    <property type="molecule type" value="Genomic_DNA"/>
</dbReference>
<proteinExistence type="predicted"/>
<dbReference type="AlphaFoldDB" id="A0A4Y2X9B1"/>
<comment type="caution">
    <text evidence="2">The sequence shown here is derived from an EMBL/GenBank/DDBJ whole genome shotgun (WGS) entry which is preliminary data.</text>
</comment>
<name>A0A4Y2X9B1_ARAVE</name>
<protein>
    <submittedName>
        <fullName evidence="2">Uncharacterized protein</fullName>
    </submittedName>
</protein>
<organism evidence="2 3">
    <name type="scientific">Araneus ventricosus</name>
    <name type="common">Orbweaver spider</name>
    <name type="synonym">Epeira ventricosa</name>
    <dbReference type="NCBI Taxonomy" id="182803"/>
    <lineage>
        <taxon>Eukaryota</taxon>
        <taxon>Metazoa</taxon>
        <taxon>Ecdysozoa</taxon>
        <taxon>Arthropoda</taxon>
        <taxon>Chelicerata</taxon>
        <taxon>Arachnida</taxon>
        <taxon>Araneae</taxon>
        <taxon>Araneomorphae</taxon>
        <taxon>Entelegynae</taxon>
        <taxon>Araneoidea</taxon>
        <taxon>Araneidae</taxon>
        <taxon>Araneus</taxon>
    </lineage>
</organism>
<dbReference type="EMBL" id="BGPR01073708">
    <property type="protein sequence ID" value="GBO46203.1"/>
    <property type="molecule type" value="Genomic_DNA"/>
</dbReference>
<gene>
    <name evidence="1" type="ORF">AVEN_129655_1</name>
    <name evidence="2" type="ORF">AVEN_205007_1</name>
</gene>
<dbReference type="Proteomes" id="UP000499080">
    <property type="component" value="Unassembled WGS sequence"/>
</dbReference>
<keyword evidence="3" id="KW-1185">Reference proteome</keyword>
<evidence type="ECO:0000313" key="2">
    <source>
        <dbReference type="EMBL" id="GBO46203.1"/>
    </source>
</evidence>
<reference evidence="2 3" key="1">
    <citation type="journal article" date="2019" name="Sci. Rep.">
        <title>Orb-weaving spider Araneus ventricosus genome elucidates the spidroin gene catalogue.</title>
        <authorList>
            <person name="Kono N."/>
            <person name="Nakamura H."/>
            <person name="Ohtoshi R."/>
            <person name="Moran D.A.P."/>
            <person name="Shinohara A."/>
            <person name="Yoshida Y."/>
            <person name="Fujiwara M."/>
            <person name="Mori M."/>
            <person name="Tomita M."/>
            <person name="Arakawa K."/>
        </authorList>
    </citation>
    <scope>NUCLEOTIDE SEQUENCE [LARGE SCALE GENOMIC DNA]</scope>
</reference>
<sequence length="117" mass="13527">MDLARYAQENHALASGNTGRAVTATKTPALWSTHNRHRYQKLHRHYRGTSSQSEMDPKSYTTIIVLKVKREPAYLYGGFSSSYLRCPHQWETWLNMLNQVGLKPPSAQELLETYLKF</sequence>
<evidence type="ECO:0000313" key="1">
    <source>
        <dbReference type="EMBL" id="GBO46200.1"/>
    </source>
</evidence>
<evidence type="ECO:0000313" key="3">
    <source>
        <dbReference type="Proteomes" id="UP000499080"/>
    </source>
</evidence>